<gene>
    <name evidence="4" type="ORF">BQ2448_5614</name>
</gene>
<name>A0A238F701_9BASI</name>
<accession>A0A238F701</accession>
<dbReference type="EMBL" id="FMSP01000001">
    <property type="protein sequence ID" value="SCV66968.1"/>
    <property type="molecule type" value="Genomic_DNA"/>
</dbReference>
<evidence type="ECO:0000313" key="4">
    <source>
        <dbReference type="EMBL" id="SCV66968.1"/>
    </source>
</evidence>
<keyword evidence="5" id="KW-1185">Reference proteome</keyword>
<dbReference type="AlphaFoldDB" id="A0A238F701"/>
<feature type="signal peptide" evidence="3">
    <location>
        <begin position="1"/>
        <end position="35"/>
    </location>
</feature>
<evidence type="ECO:0000256" key="2">
    <source>
        <dbReference type="SAM" id="Phobius"/>
    </source>
</evidence>
<dbReference type="Proteomes" id="UP000198372">
    <property type="component" value="Unassembled WGS sequence"/>
</dbReference>
<feature type="chain" id="PRO_5013348438" evidence="3">
    <location>
        <begin position="36"/>
        <end position="520"/>
    </location>
</feature>
<sequence length="520" mass="55157">MRHRGTASTPKMWPTRLALLVGLTTTTLFLQPTHAHGLDTHMHSSAMSALSALGSAPVVDRFGAPPPLEPEQHILNKRAEISSVVHVEPRIPVTTPPISFFWSTYSINDSARAIPQCSVVTFITLDNPGSTAPTAVPLYYSIIPFNAPFLNTNFSFAMFDSNSSSGGAVYPLYTIAPGNTNCSIRAPDKPVLSFTVNPPNTPCEEFKVTVKNGVAPYSVVIIAGQSGLITLVGNINTTDIYLQNIVPTGQAFNIYVYDGAGATSLSSATMTSGLYYYSCQAISQDTPGSSPPIGAIVGGVLGGIVGAVIIAALAWWWMRRRSAQVEEQYLRQQYVSEYTNLDGSKPAISPFVVSPREGNSDDMDWDASTRKNSPARPTQGAEYDHPYLQPRNPQQSPHEAYGRSPPPLQVPLRNGSGSPVSPITPASYDSTGAESNRSGPGPAFNWPAPSSSTRGAMSHQEAYESATGGSAYDPLSATSYSTAISTSGVDGLVDPNEFQPRVAGYAVAPTGPLPTGARPA</sequence>
<evidence type="ECO:0000313" key="5">
    <source>
        <dbReference type="Proteomes" id="UP000198372"/>
    </source>
</evidence>
<keyword evidence="2" id="KW-0472">Membrane</keyword>
<reference evidence="5" key="1">
    <citation type="submission" date="2016-09" db="EMBL/GenBank/DDBJ databases">
        <authorList>
            <person name="Jeantristanb JTB J.-T."/>
            <person name="Ricardo R."/>
        </authorList>
    </citation>
    <scope>NUCLEOTIDE SEQUENCE [LARGE SCALE GENOMIC DNA]</scope>
</reference>
<evidence type="ECO:0000256" key="1">
    <source>
        <dbReference type="SAM" id="MobiDB-lite"/>
    </source>
</evidence>
<keyword evidence="3" id="KW-0732">Signal</keyword>
<protein>
    <submittedName>
        <fullName evidence="4">BQ2448_5614 protein</fullName>
    </submittedName>
</protein>
<feature type="region of interest" description="Disordered" evidence="1">
    <location>
        <begin position="346"/>
        <end position="470"/>
    </location>
</feature>
<keyword evidence="2" id="KW-1133">Transmembrane helix</keyword>
<organism evidence="4 5">
    <name type="scientific">Microbotryum intermedium</name>
    <dbReference type="NCBI Taxonomy" id="269621"/>
    <lineage>
        <taxon>Eukaryota</taxon>
        <taxon>Fungi</taxon>
        <taxon>Dikarya</taxon>
        <taxon>Basidiomycota</taxon>
        <taxon>Pucciniomycotina</taxon>
        <taxon>Microbotryomycetes</taxon>
        <taxon>Microbotryales</taxon>
        <taxon>Microbotryaceae</taxon>
        <taxon>Microbotryum</taxon>
    </lineage>
</organism>
<feature type="transmembrane region" description="Helical" evidence="2">
    <location>
        <begin position="293"/>
        <end position="318"/>
    </location>
</feature>
<proteinExistence type="predicted"/>
<feature type="compositionally biased region" description="Polar residues" evidence="1">
    <location>
        <begin position="427"/>
        <end position="438"/>
    </location>
</feature>
<dbReference type="OrthoDB" id="2527908at2759"/>
<keyword evidence="2" id="KW-0812">Transmembrane</keyword>
<evidence type="ECO:0000256" key="3">
    <source>
        <dbReference type="SAM" id="SignalP"/>
    </source>
</evidence>